<name>A0A7X5C180_9BACL</name>
<keyword evidence="1" id="KW-0812">Transmembrane</keyword>
<comment type="caution">
    <text evidence="2">The sequence shown here is derived from an EMBL/GenBank/DDBJ whole genome shotgun (WGS) entry which is preliminary data.</text>
</comment>
<dbReference type="AlphaFoldDB" id="A0A7X5C180"/>
<evidence type="ECO:0000256" key="1">
    <source>
        <dbReference type="SAM" id="Phobius"/>
    </source>
</evidence>
<feature type="transmembrane region" description="Helical" evidence="1">
    <location>
        <begin position="7"/>
        <end position="29"/>
    </location>
</feature>
<keyword evidence="1" id="KW-0472">Membrane</keyword>
<evidence type="ECO:0000313" key="2">
    <source>
        <dbReference type="EMBL" id="NBC72406.1"/>
    </source>
</evidence>
<dbReference type="RefSeq" id="WP_161703358.1">
    <property type="nucleotide sequence ID" value="NZ_JAAAMU010000018.1"/>
</dbReference>
<dbReference type="Pfam" id="PF10823">
    <property type="entry name" value="DUF2568"/>
    <property type="match status" value="1"/>
</dbReference>
<keyword evidence="3" id="KW-1185">Reference proteome</keyword>
<reference evidence="2 3" key="1">
    <citation type="submission" date="2020-01" db="EMBL/GenBank/DDBJ databases">
        <title>Paenibacillus soybeanensis sp. nov. isolated from the nodules of soybean (Glycine max(L.) Merr).</title>
        <authorList>
            <person name="Wang H."/>
        </authorList>
    </citation>
    <scope>NUCLEOTIDE SEQUENCE [LARGE SCALE GENOMIC DNA]</scope>
    <source>
        <strain evidence="2 3">DSM 23054</strain>
    </source>
</reference>
<proteinExistence type="predicted"/>
<dbReference type="InterPro" id="IPR021214">
    <property type="entry name" value="DUF2568"/>
</dbReference>
<feature type="transmembrane region" description="Helical" evidence="1">
    <location>
        <begin position="35"/>
        <end position="56"/>
    </location>
</feature>
<evidence type="ECO:0000313" key="3">
    <source>
        <dbReference type="Proteomes" id="UP000558113"/>
    </source>
</evidence>
<sequence length="119" mass="12459">MKSIGVNLLLALFFLLELAAMAAFGYWGYRLDAAAALKVIAAIAILLAVIVLWGLFLAPKATLPVFSYPVRTALKFVVFAAASAALYAAGRHAIGIGFLAASILIIGAVFGLDLHEAKP</sequence>
<accession>A0A7X5C180</accession>
<feature type="transmembrane region" description="Helical" evidence="1">
    <location>
        <begin position="94"/>
        <end position="114"/>
    </location>
</feature>
<feature type="transmembrane region" description="Helical" evidence="1">
    <location>
        <begin position="68"/>
        <end position="88"/>
    </location>
</feature>
<dbReference type="Proteomes" id="UP000558113">
    <property type="component" value="Unassembled WGS sequence"/>
</dbReference>
<keyword evidence="1" id="KW-1133">Transmembrane helix</keyword>
<gene>
    <name evidence="2" type="ORF">GT003_25705</name>
</gene>
<organism evidence="2 3">
    <name type="scientific">Paenibacillus sacheonensis</name>
    <dbReference type="NCBI Taxonomy" id="742054"/>
    <lineage>
        <taxon>Bacteria</taxon>
        <taxon>Bacillati</taxon>
        <taxon>Bacillota</taxon>
        <taxon>Bacilli</taxon>
        <taxon>Bacillales</taxon>
        <taxon>Paenibacillaceae</taxon>
        <taxon>Paenibacillus</taxon>
    </lineage>
</organism>
<dbReference type="EMBL" id="JAAAMU010000018">
    <property type="protein sequence ID" value="NBC72406.1"/>
    <property type="molecule type" value="Genomic_DNA"/>
</dbReference>
<protein>
    <submittedName>
        <fullName evidence="2">DUF2568 domain-containing protein</fullName>
    </submittedName>
</protein>